<evidence type="ECO:0000256" key="1">
    <source>
        <dbReference type="ARBA" id="ARBA00022741"/>
    </source>
</evidence>
<accession>A0A443P1H3</accession>
<dbReference type="InterPro" id="IPR001806">
    <property type="entry name" value="Small_GTPase"/>
</dbReference>
<proteinExistence type="predicted"/>
<organism evidence="2 3">
    <name type="scientific">Cinnamomum micranthum f. kanehirae</name>
    <dbReference type="NCBI Taxonomy" id="337451"/>
    <lineage>
        <taxon>Eukaryota</taxon>
        <taxon>Viridiplantae</taxon>
        <taxon>Streptophyta</taxon>
        <taxon>Embryophyta</taxon>
        <taxon>Tracheophyta</taxon>
        <taxon>Spermatophyta</taxon>
        <taxon>Magnoliopsida</taxon>
        <taxon>Magnoliidae</taxon>
        <taxon>Laurales</taxon>
        <taxon>Lauraceae</taxon>
        <taxon>Cinnamomum</taxon>
    </lineage>
</organism>
<sequence length="269" mass="30032">MEHLSQDSPHLFRLVQASMEWNGTSFPGQSSRTRVGGRFFSEKWAQASQASSHASSKGQFLEFQKSTIGAAFFLQTLAVDDGTVKFEIWDTAGQERYHSLAPMYYRGAAAAIIVYDITSMESFACAKNWVQELQKQGNPNMVMALAGNKADLDDERKVTVEASTFSPTTVSEWLFGDGGGPVTEFLKPWFVDKAFFNVLKEEALQEGCLKLSLLKIQKGWFSWIDQAGRRQASHAVPRFNLCLCLGRMENSTLERALVCGLNRVGVYSR</sequence>
<dbReference type="GO" id="GO:0003924">
    <property type="term" value="F:GTPase activity"/>
    <property type="evidence" value="ECO:0007669"/>
    <property type="project" value="InterPro"/>
</dbReference>
<reference evidence="2 3" key="1">
    <citation type="journal article" date="2019" name="Nat. Plants">
        <title>Stout camphor tree genome fills gaps in understanding of flowering plant genome evolution.</title>
        <authorList>
            <person name="Chaw S.M."/>
            <person name="Liu Y.C."/>
            <person name="Wu Y.W."/>
            <person name="Wang H.Y."/>
            <person name="Lin C.I."/>
            <person name="Wu C.S."/>
            <person name="Ke H.M."/>
            <person name="Chang L.Y."/>
            <person name="Hsu C.Y."/>
            <person name="Yang H.T."/>
            <person name="Sudianto E."/>
            <person name="Hsu M.H."/>
            <person name="Wu K.P."/>
            <person name="Wang L.N."/>
            <person name="Leebens-Mack J.H."/>
            <person name="Tsai I.J."/>
        </authorList>
    </citation>
    <scope>NUCLEOTIDE SEQUENCE [LARGE SCALE GENOMIC DNA]</scope>
    <source>
        <strain evidence="3">cv. Chaw 1501</strain>
        <tissue evidence="2">Young leaves</tissue>
    </source>
</reference>
<dbReference type="PRINTS" id="PR00449">
    <property type="entry name" value="RASTRNSFRMNG"/>
</dbReference>
<dbReference type="NCBIfam" id="TIGR00231">
    <property type="entry name" value="small_GTP"/>
    <property type="match status" value="1"/>
</dbReference>
<dbReference type="OrthoDB" id="63533at2759"/>
<name>A0A443P1H3_9MAGN</name>
<dbReference type="SMART" id="SM00175">
    <property type="entry name" value="RAB"/>
    <property type="match status" value="1"/>
</dbReference>
<dbReference type="SMART" id="SM00173">
    <property type="entry name" value="RAS"/>
    <property type="match status" value="1"/>
</dbReference>
<dbReference type="PANTHER" id="PTHR47978">
    <property type="match status" value="1"/>
</dbReference>
<dbReference type="STRING" id="337451.A0A443P1H3"/>
<evidence type="ECO:0000313" key="2">
    <source>
        <dbReference type="EMBL" id="RWR84614.1"/>
    </source>
</evidence>
<gene>
    <name evidence="2" type="ORF">CKAN_01343300</name>
</gene>
<dbReference type="AlphaFoldDB" id="A0A443P1H3"/>
<keyword evidence="3" id="KW-1185">Reference proteome</keyword>
<dbReference type="FunFam" id="3.40.50.300:FF:001447">
    <property type="entry name" value="Ras-related protein Rab-1B"/>
    <property type="match status" value="1"/>
</dbReference>
<comment type="caution">
    <text evidence="2">The sequence shown here is derived from an EMBL/GenBank/DDBJ whole genome shotgun (WGS) entry which is preliminary data.</text>
</comment>
<dbReference type="EMBL" id="QPKB01000005">
    <property type="protein sequence ID" value="RWR84614.1"/>
    <property type="molecule type" value="Genomic_DNA"/>
</dbReference>
<dbReference type="Gene3D" id="3.40.50.300">
    <property type="entry name" value="P-loop containing nucleotide triphosphate hydrolases"/>
    <property type="match status" value="1"/>
</dbReference>
<dbReference type="PROSITE" id="PS51419">
    <property type="entry name" value="RAB"/>
    <property type="match status" value="1"/>
</dbReference>
<dbReference type="InterPro" id="IPR005225">
    <property type="entry name" value="Small_GTP-bd"/>
</dbReference>
<dbReference type="GO" id="GO:0005525">
    <property type="term" value="F:GTP binding"/>
    <property type="evidence" value="ECO:0007669"/>
    <property type="project" value="InterPro"/>
</dbReference>
<keyword evidence="1" id="KW-0547">Nucleotide-binding</keyword>
<evidence type="ECO:0000313" key="3">
    <source>
        <dbReference type="Proteomes" id="UP000283530"/>
    </source>
</evidence>
<dbReference type="InterPro" id="IPR027417">
    <property type="entry name" value="P-loop_NTPase"/>
</dbReference>
<protein>
    <submittedName>
        <fullName evidence="2">Ras-related protein Rab5</fullName>
    </submittedName>
</protein>
<dbReference type="Pfam" id="PF00071">
    <property type="entry name" value="Ras"/>
    <property type="match status" value="1"/>
</dbReference>
<dbReference type="SUPFAM" id="SSF52540">
    <property type="entry name" value="P-loop containing nucleoside triphosphate hydrolases"/>
    <property type="match status" value="1"/>
</dbReference>
<dbReference type="Proteomes" id="UP000283530">
    <property type="component" value="Unassembled WGS sequence"/>
</dbReference>
<dbReference type="SMART" id="SM00174">
    <property type="entry name" value="RHO"/>
    <property type="match status" value="1"/>
</dbReference>